<dbReference type="EMBL" id="BMAO01028631">
    <property type="protein sequence ID" value="GFR26146.1"/>
    <property type="molecule type" value="Genomic_DNA"/>
</dbReference>
<sequence>MLESLEYKVDPTTDTLLMQLILFKLETNFRTWFERTFSIKVIPKLDDLLQFLATQAISITSSTTKRYVKKKRGRQGAVNVLDSRCLSVNTPVFSPALIPGTSEPIEISPVVDVISCISDVRPVVQTLLCTAVIQLVSDHLINKFWELDSLPYAKPLTSLEETFEYHFVTTHSRDENGRYTVRLAFHIPPTRLDEQDSYPAASRATLCHFCVDDLLSASVTKKEAIRLASELQEMMKRVGISLCKWVSNDSDVLASISERIEGI</sequence>
<name>A0A8X6HLF4_TRICU</name>
<dbReference type="AlphaFoldDB" id="A0A8X6HLF4"/>
<comment type="caution">
    <text evidence="1">The sequence shown here is derived from an EMBL/GenBank/DDBJ whole genome shotgun (WGS) entry which is preliminary data.</text>
</comment>
<organism evidence="1 2">
    <name type="scientific">Trichonephila clavata</name>
    <name type="common">Joro spider</name>
    <name type="synonym">Nephila clavata</name>
    <dbReference type="NCBI Taxonomy" id="2740835"/>
    <lineage>
        <taxon>Eukaryota</taxon>
        <taxon>Metazoa</taxon>
        <taxon>Ecdysozoa</taxon>
        <taxon>Arthropoda</taxon>
        <taxon>Chelicerata</taxon>
        <taxon>Arachnida</taxon>
        <taxon>Araneae</taxon>
        <taxon>Araneomorphae</taxon>
        <taxon>Entelegynae</taxon>
        <taxon>Araneoidea</taxon>
        <taxon>Nephilidae</taxon>
        <taxon>Trichonephila</taxon>
    </lineage>
</organism>
<dbReference type="OrthoDB" id="5920040at2759"/>
<protein>
    <submittedName>
        <fullName evidence="1">DUF1758 domain-containing protein</fullName>
    </submittedName>
</protein>
<gene>
    <name evidence="1" type="primary">AVEN_170162_1</name>
    <name evidence="1" type="ORF">TNCT_707681</name>
</gene>
<reference evidence="1" key="1">
    <citation type="submission" date="2020-07" db="EMBL/GenBank/DDBJ databases">
        <title>Multicomponent nature underlies the extraordinary mechanical properties of spider dragline silk.</title>
        <authorList>
            <person name="Kono N."/>
            <person name="Nakamura H."/>
            <person name="Mori M."/>
            <person name="Yoshida Y."/>
            <person name="Ohtoshi R."/>
            <person name="Malay A.D."/>
            <person name="Moran D.A.P."/>
            <person name="Tomita M."/>
            <person name="Numata K."/>
            <person name="Arakawa K."/>
        </authorList>
    </citation>
    <scope>NUCLEOTIDE SEQUENCE</scope>
</reference>
<evidence type="ECO:0000313" key="2">
    <source>
        <dbReference type="Proteomes" id="UP000887116"/>
    </source>
</evidence>
<dbReference type="Proteomes" id="UP000887116">
    <property type="component" value="Unassembled WGS sequence"/>
</dbReference>
<proteinExistence type="predicted"/>
<evidence type="ECO:0000313" key="1">
    <source>
        <dbReference type="EMBL" id="GFR26146.1"/>
    </source>
</evidence>
<keyword evidence="2" id="KW-1185">Reference proteome</keyword>
<accession>A0A8X6HLF4</accession>